<gene>
    <name evidence="9" type="ORF">RT723_10840</name>
</gene>
<keyword evidence="2 8" id="KW-0645">Protease</keyword>
<evidence type="ECO:0000256" key="7">
    <source>
        <dbReference type="ARBA" id="ARBA00023239"/>
    </source>
</evidence>
<evidence type="ECO:0000256" key="8">
    <source>
        <dbReference type="RuleBase" id="RU364100"/>
    </source>
</evidence>
<comment type="caution">
    <text evidence="9">The sequence shown here is derived from an EMBL/GenBank/DDBJ whole genome shotgun (WGS) entry which is preliminary data.</text>
</comment>
<evidence type="ECO:0000256" key="2">
    <source>
        <dbReference type="ARBA" id="ARBA00022670"/>
    </source>
</evidence>
<accession>A0ABU3R1D4</accession>
<proteinExistence type="inferred from homology"/>
<dbReference type="PANTHER" id="PTHR13604">
    <property type="entry name" value="DC12-RELATED"/>
    <property type="match status" value="1"/>
</dbReference>
<keyword evidence="10" id="KW-1185">Reference proteome</keyword>
<comment type="similarity">
    <text evidence="1 8">Belongs to the SOS response-associated peptidase family.</text>
</comment>
<name>A0ABU3R1D4_9GAMM</name>
<dbReference type="SUPFAM" id="SSF143081">
    <property type="entry name" value="BB1717-like"/>
    <property type="match status" value="1"/>
</dbReference>
<keyword evidence="5" id="KW-0190">Covalent protein-DNA linkage</keyword>
<dbReference type="Proteomes" id="UP001257914">
    <property type="component" value="Unassembled WGS sequence"/>
</dbReference>
<dbReference type="PANTHER" id="PTHR13604:SF0">
    <property type="entry name" value="ABASIC SITE PROCESSING PROTEIN HMCES"/>
    <property type="match status" value="1"/>
</dbReference>
<dbReference type="RefSeq" id="WP_315947099.1">
    <property type="nucleotide sequence ID" value="NZ_JAWCUA010000007.1"/>
</dbReference>
<protein>
    <recommendedName>
        <fullName evidence="8">Abasic site processing protein</fullName>
        <ecNumber evidence="8">3.4.-.-</ecNumber>
    </recommendedName>
</protein>
<evidence type="ECO:0000256" key="1">
    <source>
        <dbReference type="ARBA" id="ARBA00008136"/>
    </source>
</evidence>
<dbReference type="EC" id="3.4.-.-" evidence="8"/>
<organism evidence="9 10">
    <name type="scientific">Psychrosphaera aquimarina</name>
    <dbReference type="NCBI Taxonomy" id="2044854"/>
    <lineage>
        <taxon>Bacteria</taxon>
        <taxon>Pseudomonadati</taxon>
        <taxon>Pseudomonadota</taxon>
        <taxon>Gammaproteobacteria</taxon>
        <taxon>Alteromonadales</taxon>
        <taxon>Pseudoalteromonadaceae</taxon>
        <taxon>Psychrosphaera</taxon>
    </lineage>
</organism>
<sequence length="242" mass="27534">MCGRLNLNYSNGLEKLYQQLNINFYAAPVINQRFVRATDQVSIVHETVKDGTRQRCAESATWWLLLDKTDTGFKPSKYTSFNTRYDKLNTPRTAGFIPFRESRCIIPATGFGETEFVNKKPIHYYDMTAMEGEAIAFGGLYRTWTHPQTGQTTTSCSVITLPPHDNLKHIHSKAMPLILPQNDNTIDLWLDSSFSNVEVFNDLLTPKLPQSLVAQQIDKPSLYKGISSQQLIHQDTTLSYHL</sequence>
<keyword evidence="3" id="KW-0227">DNA damage</keyword>
<evidence type="ECO:0000313" key="10">
    <source>
        <dbReference type="Proteomes" id="UP001257914"/>
    </source>
</evidence>
<dbReference type="Pfam" id="PF02586">
    <property type="entry name" value="SRAP"/>
    <property type="match status" value="1"/>
</dbReference>
<dbReference type="EMBL" id="JAWCUA010000007">
    <property type="protein sequence ID" value="MDU0113485.1"/>
    <property type="molecule type" value="Genomic_DNA"/>
</dbReference>
<dbReference type="Gene3D" id="3.90.1680.10">
    <property type="entry name" value="SOS response associated peptidase-like"/>
    <property type="match status" value="1"/>
</dbReference>
<reference evidence="9 10" key="1">
    <citation type="submission" date="2023-10" db="EMBL/GenBank/DDBJ databases">
        <title>Psychrosphaera aquimaarina strain SW33 isolated from seawater.</title>
        <authorList>
            <person name="Bayburt H."/>
            <person name="Kim J.M."/>
            <person name="Choi B.J."/>
            <person name="Jeon C.O."/>
        </authorList>
    </citation>
    <scope>NUCLEOTIDE SEQUENCE [LARGE SCALE GENOMIC DNA]</scope>
    <source>
        <strain evidence="9 10">KCTC 52743</strain>
    </source>
</reference>
<evidence type="ECO:0000256" key="3">
    <source>
        <dbReference type="ARBA" id="ARBA00022763"/>
    </source>
</evidence>
<evidence type="ECO:0000256" key="4">
    <source>
        <dbReference type="ARBA" id="ARBA00022801"/>
    </source>
</evidence>
<keyword evidence="4 8" id="KW-0378">Hydrolase</keyword>
<evidence type="ECO:0000256" key="6">
    <source>
        <dbReference type="ARBA" id="ARBA00023125"/>
    </source>
</evidence>
<keyword evidence="7" id="KW-0456">Lyase</keyword>
<dbReference type="InterPro" id="IPR036590">
    <property type="entry name" value="SRAP-like"/>
</dbReference>
<evidence type="ECO:0000313" key="9">
    <source>
        <dbReference type="EMBL" id="MDU0113485.1"/>
    </source>
</evidence>
<dbReference type="InterPro" id="IPR003738">
    <property type="entry name" value="SRAP"/>
</dbReference>
<keyword evidence="6" id="KW-0238">DNA-binding</keyword>
<evidence type="ECO:0000256" key="5">
    <source>
        <dbReference type="ARBA" id="ARBA00023124"/>
    </source>
</evidence>